<proteinExistence type="predicted"/>
<organism evidence="1 2">
    <name type="scientific">Leptospira inadai serovar Lyme</name>
    <dbReference type="NCBI Taxonomy" id="293084"/>
    <lineage>
        <taxon>Bacteria</taxon>
        <taxon>Pseudomonadati</taxon>
        <taxon>Spirochaetota</taxon>
        <taxon>Spirochaetia</taxon>
        <taxon>Leptospirales</taxon>
        <taxon>Leptospiraceae</taxon>
        <taxon>Leptospira</taxon>
    </lineage>
</organism>
<accession>A0ABX4YIS6</accession>
<keyword evidence="2" id="KW-1185">Reference proteome</keyword>
<reference evidence="1" key="1">
    <citation type="submission" date="2018-01" db="EMBL/GenBank/DDBJ databases">
        <title>Genomic characterization of Leptospira inadai serogroup Lyme isolated from captured rat in Brazil and comparative analysis with human reference strain.</title>
        <authorList>
            <person name="Moreno L.Z."/>
            <person name="Loureiro A.P."/>
            <person name="Miraglia F."/>
            <person name="Kremer F.S."/>
            <person name="Eslabao M.R."/>
            <person name="Dellagostin O.A."/>
            <person name="Lilenbaum W."/>
            <person name="Moreno A.M."/>
        </authorList>
    </citation>
    <scope>NUCLEOTIDE SEQUENCE [LARGE SCALE GENOMIC DNA]</scope>
    <source>
        <strain evidence="1">M34/99</strain>
    </source>
</reference>
<evidence type="ECO:0000313" key="2">
    <source>
        <dbReference type="Proteomes" id="UP000094669"/>
    </source>
</evidence>
<name>A0ABX4YIS6_9LEPT</name>
<evidence type="ECO:0000313" key="1">
    <source>
        <dbReference type="EMBL" id="PNV75172.1"/>
    </source>
</evidence>
<protein>
    <submittedName>
        <fullName evidence="1">Uncharacterized protein</fullName>
    </submittedName>
</protein>
<sequence>MTRNEVKGAANLLEQELIHGFINRNLKRCSGVPISFVMVCLIRYFPYRLRFRKILSESKEQIRGVRVVVSKQFSTSDGPGM</sequence>
<dbReference type="Proteomes" id="UP000094669">
    <property type="component" value="Unassembled WGS sequence"/>
</dbReference>
<dbReference type="EMBL" id="MCRM02000008">
    <property type="protein sequence ID" value="PNV75172.1"/>
    <property type="molecule type" value="Genomic_DNA"/>
</dbReference>
<comment type="caution">
    <text evidence="1">The sequence shown here is derived from an EMBL/GenBank/DDBJ whole genome shotgun (WGS) entry which is preliminary data.</text>
</comment>
<gene>
    <name evidence="1" type="ORF">BES34_009800</name>
</gene>